<accession>A0A8T0C9E2</accession>
<comment type="caution">
    <text evidence="1">The sequence shown here is derived from an EMBL/GenBank/DDBJ whole genome shotgun (WGS) entry which is preliminary data.</text>
</comment>
<proteinExistence type="predicted"/>
<reference evidence="1 2" key="1">
    <citation type="journal article" date="2012" name="J. Bacteriol.">
        <title>Genome sequence of the cycloprodigiosin-producing bacterial strain Pseudoalteromonas rubra ATCC 29570(T).</title>
        <authorList>
            <person name="Xie B.B."/>
            <person name="Shu Y.L."/>
            <person name="Qin Q.L."/>
            <person name="Rong J.C."/>
            <person name="Zhang X.Y."/>
            <person name="Chen X.L."/>
            <person name="Zhou B.C."/>
            <person name="Zhang Y.Z."/>
        </authorList>
    </citation>
    <scope>NUCLEOTIDE SEQUENCE [LARGE SCALE GENOMIC DNA]</scope>
    <source>
        <strain evidence="1 2">DSM 6842</strain>
    </source>
</reference>
<name>A0A8T0C9E2_9GAMM</name>
<organism evidence="1 2">
    <name type="scientific">Pseudoalteromonas rubra</name>
    <dbReference type="NCBI Taxonomy" id="43658"/>
    <lineage>
        <taxon>Bacteria</taxon>
        <taxon>Pseudomonadati</taxon>
        <taxon>Pseudomonadota</taxon>
        <taxon>Gammaproteobacteria</taxon>
        <taxon>Alteromonadales</taxon>
        <taxon>Pseudoalteromonadaceae</taxon>
        <taxon>Pseudoalteromonas</taxon>
    </lineage>
</organism>
<dbReference type="EMBL" id="AHCD03000034">
    <property type="protein sequence ID" value="KAF7786998.1"/>
    <property type="molecule type" value="Genomic_DNA"/>
</dbReference>
<evidence type="ECO:0000313" key="1">
    <source>
        <dbReference type="EMBL" id="KAF7786998.1"/>
    </source>
</evidence>
<protein>
    <submittedName>
        <fullName evidence="1">Uncharacterized protein</fullName>
    </submittedName>
</protein>
<dbReference type="Proteomes" id="UP000016480">
    <property type="component" value="Unassembled WGS sequence"/>
</dbReference>
<dbReference type="AlphaFoldDB" id="A0A8T0C9E2"/>
<evidence type="ECO:0000313" key="2">
    <source>
        <dbReference type="Proteomes" id="UP000016480"/>
    </source>
</evidence>
<sequence>MITRFGWLIQKNNDQSMQPAALRGDAFYLNHISHPEGVILDGYFVL</sequence>
<gene>
    <name evidence="1" type="ORF">PRUB_a3838</name>
</gene>